<comment type="similarity">
    <text evidence="1">Belongs to the SURF1 family.</text>
</comment>
<comment type="caution">
    <text evidence="2">The sequence shown here is derived from an EMBL/GenBank/DDBJ whole genome shotgun (WGS) entry which is preliminary data.</text>
</comment>
<keyword evidence="1" id="KW-0812">Transmembrane</keyword>
<feature type="transmembrane region" description="Helical" evidence="1">
    <location>
        <begin position="217"/>
        <end position="236"/>
    </location>
</feature>
<sequence>MKTIVCSFSRLTKQPLFWLALLLTLVAISILVNLGMWQLDRASHKHQLQVELENNQQKPLQSLGSIEFVGNLNGTVALANLKPIAGYYLLLDNQTYNGEVGYLALQLMRSSDSKYFLFEMGFSNGLAARTDLPVIEWLSRQYVGEVRLYRRSANPLSDQLMIEETQPRRIQNLNLEQLTSYWQLPLESYVLQPLVANWRYPQPWQPIPMGAEKHTGYAVQWFAMALALAVIGVIWLRRAMISSTKESL</sequence>
<proteinExistence type="inferred from homology"/>
<dbReference type="GO" id="GO:0005886">
    <property type="term" value="C:plasma membrane"/>
    <property type="evidence" value="ECO:0007669"/>
    <property type="project" value="UniProtKB-SubCell"/>
</dbReference>
<keyword evidence="1" id="KW-1133">Transmembrane helix</keyword>
<dbReference type="OrthoDB" id="9789940at2"/>
<dbReference type="EMBL" id="MJMJ01000004">
    <property type="protein sequence ID" value="OLQ92363.1"/>
    <property type="molecule type" value="Genomic_DNA"/>
</dbReference>
<dbReference type="CDD" id="cd06662">
    <property type="entry name" value="SURF1"/>
    <property type="match status" value="1"/>
</dbReference>
<comment type="subcellular location">
    <subcellularLocation>
        <location evidence="1">Cell membrane</location>
        <topology evidence="1">Multi-pass membrane protein</topology>
    </subcellularLocation>
</comment>
<evidence type="ECO:0000313" key="3">
    <source>
        <dbReference type="Proteomes" id="UP000186313"/>
    </source>
</evidence>
<dbReference type="RefSeq" id="WP_075706526.1">
    <property type="nucleotide sequence ID" value="NZ_MJMJ01000004.1"/>
</dbReference>
<dbReference type="Pfam" id="PF02104">
    <property type="entry name" value="SURF1"/>
    <property type="match status" value="1"/>
</dbReference>
<evidence type="ECO:0000256" key="1">
    <source>
        <dbReference type="RuleBase" id="RU363076"/>
    </source>
</evidence>
<name>A0A1Q9HNI1_9VIBR</name>
<organism evidence="2 3">
    <name type="scientific">Vibrio panuliri</name>
    <dbReference type="NCBI Taxonomy" id="1381081"/>
    <lineage>
        <taxon>Bacteria</taxon>
        <taxon>Pseudomonadati</taxon>
        <taxon>Pseudomonadota</taxon>
        <taxon>Gammaproteobacteria</taxon>
        <taxon>Vibrionales</taxon>
        <taxon>Vibrionaceae</taxon>
        <taxon>Vibrio</taxon>
    </lineage>
</organism>
<gene>
    <name evidence="2" type="ORF">BIY22_16255</name>
</gene>
<dbReference type="STRING" id="1381081.BIY22_16255"/>
<dbReference type="InterPro" id="IPR002994">
    <property type="entry name" value="Surf1/Shy1"/>
</dbReference>
<keyword evidence="1" id="KW-1003">Cell membrane</keyword>
<keyword evidence="1" id="KW-0472">Membrane</keyword>
<dbReference type="Proteomes" id="UP000186313">
    <property type="component" value="Unassembled WGS sequence"/>
</dbReference>
<protein>
    <recommendedName>
        <fullName evidence="1">SURF1-like protein</fullName>
    </recommendedName>
</protein>
<evidence type="ECO:0000313" key="2">
    <source>
        <dbReference type="EMBL" id="OLQ92363.1"/>
    </source>
</evidence>
<feature type="transmembrane region" description="Helical" evidence="1">
    <location>
        <begin position="16"/>
        <end position="37"/>
    </location>
</feature>
<dbReference type="AlphaFoldDB" id="A0A1Q9HNI1"/>
<reference evidence="2 3" key="1">
    <citation type="submission" date="2016-09" db="EMBL/GenBank/DDBJ databases">
        <title>Genomic Taxonomy of the Vibrionaceae.</title>
        <authorList>
            <person name="Gonzalez-Castillo A."/>
            <person name="Gomez-Gil B."/>
            <person name="Enciso-Ibarra K."/>
        </authorList>
    </citation>
    <scope>NUCLEOTIDE SEQUENCE [LARGE SCALE GENOMIC DNA]</scope>
    <source>
        <strain evidence="2 3">CAIM 703</strain>
    </source>
</reference>
<dbReference type="PROSITE" id="PS50895">
    <property type="entry name" value="SURF1"/>
    <property type="match status" value="1"/>
</dbReference>
<accession>A0A1Q9HNI1</accession>